<accession>A0A2W7HXU2</accession>
<dbReference type="OrthoDB" id="7252432at2"/>
<dbReference type="InterPro" id="IPR005064">
    <property type="entry name" value="BUG"/>
</dbReference>
<evidence type="ECO:0000313" key="4">
    <source>
        <dbReference type="Proteomes" id="UP000249688"/>
    </source>
</evidence>
<dbReference type="CDD" id="cd13578">
    <property type="entry name" value="PBP2_Bug27"/>
    <property type="match status" value="1"/>
</dbReference>
<name>A0A2W7HXU2_9PROT</name>
<evidence type="ECO:0000256" key="1">
    <source>
        <dbReference type="ARBA" id="ARBA00006987"/>
    </source>
</evidence>
<dbReference type="Gene3D" id="3.40.190.10">
    <property type="entry name" value="Periplasmic binding protein-like II"/>
    <property type="match status" value="1"/>
</dbReference>
<evidence type="ECO:0000256" key="2">
    <source>
        <dbReference type="SAM" id="MobiDB-lite"/>
    </source>
</evidence>
<keyword evidence="3" id="KW-0675">Receptor</keyword>
<dbReference type="AlphaFoldDB" id="A0A2W7HXU2"/>
<feature type="region of interest" description="Disordered" evidence="2">
    <location>
        <begin position="1"/>
        <end position="27"/>
    </location>
</feature>
<gene>
    <name evidence="3" type="ORF">C8P66_1334</name>
</gene>
<reference evidence="3 4" key="1">
    <citation type="submission" date="2018-06" db="EMBL/GenBank/DDBJ databases">
        <title>Genomic Encyclopedia of Archaeal and Bacterial Type Strains, Phase II (KMG-II): from individual species to whole genera.</title>
        <authorList>
            <person name="Goeker M."/>
        </authorList>
    </citation>
    <scope>NUCLEOTIDE SEQUENCE [LARGE SCALE GENOMIC DNA]</scope>
    <source>
        <strain evidence="3 4">DSM 24525</strain>
    </source>
</reference>
<dbReference type="PANTHER" id="PTHR42928:SF5">
    <property type="entry name" value="BLR1237 PROTEIN"/>
    <property type="match status" value="1"/>
</dbReference>
<dbReference type="Pfam" id="PF03401">
    <property type="entry name" value="TctC"/>
    <property type="match status" value="1"/>
</dbReference>
<feature type="compositionally biased region" description="Basic and acidic residues" evidence="2">
    <location>
        <begin position="13"/>
        <end position="22"/>
    </location>
</feature>
<dbReference type="SUPFAM" id="SSF53850">
    <property type="entry name" value="Periplasmic binding protein-like II"/>
    <property type="match status" value="1"/>
</dbReference>
<evidence type="ECO:0000313" key="3">
    <source>
        <dbReference type="EMBL" id="PZW38888.1"/>
    </source>
</evidence>
<organism evidence="3 4">
    <name type="scientific">Humitalea rosea</name>
    <dbReference type="NCBI Taxonomy" id="990373"/>
    <lineage>
        <taxon>Bacteria</taxon>
        <taxon>Pseudomonadati</taxon>
        <taxon>Pseudomonadota</taxon>
        <taxon>Alphaproteobacteria</taxon>
        <taxon>Acetobacterales</taxon>
        <taxon>Roseomonadaceae</taxon>
        <taxon>Humitalea</taxon>
    </lineage>
</organism>
<dbReference type="PANTHER" id="PTHR42928">
    <property type="entry name" value="TRICARBOXYLATE-BINDING PROTEIN"/>
    <property type="match status" value="1"/>
</dbReference>
<dbReference type="Gene3D" id="3.40.190.150">
    <property type="entry name" value="Bordetella uptake gene, domain 1"/>
    <property type="match status" value="1"/>
</dbReference>
<dbReference type="Proteomes" id="UP000249688">
    <property type="component" value="Unassembled WGS sequence"/>
</dbReference>
<dbReference type="PIRSF" id="PIRSF017082">
    <property type="entry name" value="YflP"/>
    <property type="match status" value="1"/>
</dbReference>
<keyword evidence="4" id="KW-1185">Reference proteome</keyword>
<comment type="similarity">
    <text evidence="1">Belongs to the UPF0065 (bug) family.</text>
</comment>
<dbReference type="RefSeq" id="WP_111400235.1">
    <property type="nucleotide sequence ID" value="NZ_QKYU01000033.1"/>
</dbReference>
<sequence>MHIGQGGTCRPLASDRRREGSRNHPHAGLAARQIRTLLAAALALACVLVGTTAQAQPASANYPNRFVRLVVPYPPGGSVDPVARLLSEKLTERWGQRVVIDNRPGASTIIGTEVVARAPRDGYTLLLTANTHVTNALLFSDLPYDSIRDFAPVATVYKAEFVLVAHPAVPATTLRELIAYARANPNRLNYASAGAGNANHIAGEVFSRMAGVQMTHVPYRGGGPLTTDLLRGEVQLYFAVPVAVLPPIQTGRLRALATTADARLSILPDVPTFTEAGLPGFGIRSWIGLFAPAGTPEAIVNRISADMASILALPDVRERLESQGQIPFISAPLAMTALMEEDAALFARAIREANIRIER</sequence>
<dbReference type="InterPro" id="IPR042100">
    <property type="entry name" value="Bug_dom1"/>
</dbReference>
<dbReference type="EMBL" id="QKYU01000033">
    <property type="protein sequence ID" value="PZW38888.1"/>
    <property type="molecule type" value="Genomic_DNA"/>
</dbReference>
<proteinExistence type="inferred from homology"/>
<comment type="caution">
    <text evidence="3">The sequence shown here is derived from an EMBL/GenBank/DDBJ whole genome shotgun (WGS) entry which is preliminary data.</text>
</comment>
<protein>
    <submittedName>
        <fullName evidence="3">Tripartite-type tricarboxylate transporter receptor subunit TctC</fullName>
    </submittedName>
</protein>